<dbReference type="EMBL" id="QFLI01000001">
    <property type="protein sequence ID" value="PXY02574.1"/>
    <property type="molecule type" value="Genomic_DNA"/>
</dbReference>
<feature type="chain" id="PRO_5016123910" evidence="1">
    <location>
        <begin position="22"/>
        <end position="778"/>
    </location>
</feature>
<protein>
    <submittedName>
        <fullName evidence="2">Uncharacterized protein</fullName>
    </submittedName>
</protein>
<feature type="signal peptide" evidence="1">
    <location>
        <begin position="1"/>
        <end position="21"/>
    </location>
</feature>
<dbReference type="PROSITE" id="PS51257">
    <property type="entry name" value="PROKAR_LIPOPROTEIN"/>
    <property type="match status" value="1"/>
</dbReference>
<name>A0A2V4AEQ5_9BACT</name>
<organism evidence="2 3">
    <name type="scientific">Marinifilum breve</name>
    <dbReference type="NCBI Taxonomy" id="2184082"/>
    <lineage>
        <taxon>Bacteria</taxon>
        <taxon>Pseudomonadati</taxon>
        <taxon>Bacteroidota</taxon>
        <taxon>Bacteroidia</taxon>
        <taxon>Marinilabiliales</taxon>
        <taxon>Marinifilaceae</taxon>
    </lineage>
</organism>
<dbReference type="OrthoDB" id="1038692at2"/>
<keyword evidence="3" id="KW-1185">Reference proteome</keyword>
<proteinExistence type="predicted"/>
<accession>A0A2V4AEQ5</accession>
<reference evidence="2 3" key="1">
    <citation type="submission" date="2018-05" db="EMBL/GenBank/DDBJ databases">
        <title>Marinifilum breve JC075T sp. nov., a marine bacterium isolated from Yongle Blue Hole in the South China Sea.</title>
        <authorList>
            <person name="Fu T."/>
        </authorList>
    </citation>
    <scope>NUCLEOTIDE SEQUENCE [LARGE SCALE GENOMIC DNA]</scope>
    <source>
        <strain evidence="2 3">JC075</strain>
    </source>
</reference>
<dbReference type="RefSeq" id="WP_110358735.1">
    <property type="nucleotide sequence ID" value="NZ_QFLI01000001.1"/>
</dbReference>
<evidence type="ECO:0000313" key="2">
    <source>
        <dbReference type="EMBL" id="PXY02574.1"/>
    </source>
</evidence>
<sequence length="778" mass="91497">MIRNRIFILTFLLLTSIFGSCQTSYHTEIKEYVDFLKKENVSAKDYILKQWEENDMVVVCERDHAEMTQYDLIQDVISSDYFVKNVGHVFIEVGSITVQDRLLKFLNTNYANSQQRENELVQIYRDFAWPIWDKSNSYFMLSKISEMNQQLKPEDKIQVYAIDEVIPQKGSVKSKEDFLRFEKEYQNHDRDSVMAENIIAKFDSIQSDSPRKKCMVIMNYRHAFLKNVRNEKIIDDGTPLFGNKIGTVPCVGSILANKFPNKVASVYVNAMTVGTPNGLRPIQGGKWDASFKVLAKEDVGFDFEKSPFGVDSLDIWGFSKPEHTYADVFTGMVYYLPFEKHIRAHGLENLIDQECLDEIYLRLKIYTELYGGEIDKKDMKDIFKYKEGTYWNLKECEEDINYWINKDTSTSQKQVKYAEEIAPYIDFLRNQNTSAKDYILSLFEQKDMLILSERLHPELTQYEMILDILRDTYFINNIGHIFIETCGRYQEENIKSYLNDSLTEDEAEKLLIHICRNNRAHPVWDYYNFYYFLKEVRKINSSTDKNIQIYPTDLKVTWKELDKTTYNKNVKAKFGDRDNRMADYIIKKYDAIQNGNSARKKALVIMNYRHAFALHFKNVDNVGGFLMDNYGDKVGNVMINSFTFGAYRSDTDFDVEPIQDGKWAAAFKALNKDDIGFDFTDNVFGNDHFDYWPYSKHNHVYSDVFDGMVFYKQTYEQKIVFGIPNLVDDNFLNEIKRREKIVNTPREDSVIWKMNEIEDRIHLFCTDSLKAKINQWLK</sequence>
<evidence type="ECO:0000313" key="3">
    <source>
        <dbReference type="Proteomes" id="UP000248079"/>
    </source>
</evidence>
<comment type="caution">
    <text evidence="2">The sequence shown here is derived from an EMBL/GenBank/DDBJ whole genome shotgun (WGS) entry which is preliminary data.</text>
</comment>
<evidence type="ECO:0000256" key="1">
    <source>
        <dbReference type="SAM" id="SignalP"/>
    </source>
</evidence>
<dbReference type="Proteomes" id="UP000248079">
    <property type="component" value="Unassembled WGS sequence"/>
</dbReference>
<dbReference type="AlphaFoldDB" id="A0A2V4AEQ5"/>
<keyword evidence="1" id="KW-0732">Signal</keyword>
<gene>
    <name evidence="2" type="ORF">DF185_00325</name>
</gene>